<comment type="caution">
    <text evidence="2">The sequence shown here is derived from an EMBL/GenBank/DDBJ whole genome shotgun (WGS) entry which is preliminary data.</text>
</comment>
<gene>
    <name evidence="2" type="ORF">SCF082_LOCUS28781</name>
</gene>
<feature type="non-terminal residue" evidence="2">
    <location>
        <position position="84"/>
    </location>
</feature>
<protein>
    <submittedName>
        <fullName evidence="2">Uncharacterized protein</fullName>
    </submittedName>
</protein>
<organism evidence="2 3">
    <name type="scientific">Durusdinium trenchii</name>
    <dbReference type="NCBI Taxonomy" id="1381693"/>
    <lineage>
        <taxon>Eukaryota</taxon>
        <taxon>Sar</taxon>
        <taxon>Alveolata</taxon>
        <taxon>Dinophyceae</taxon>
        <taxon>Suessiales</taxon>
        <taxon>Symbiodiniaceae</taxon>
        <taxon>Durusdinium</taxon>
    </lineage>
</organism>
<proteinExistence type="predicted"/>
<evidence type="ECO:0000313" key="3">
    <source>
        <dbReference type="Proteomes" id="UP001642464"/>
    </source>
</evidence>
<feature type="non-terminal residue" evidence="2">
    <location>
        <position position="1"/>
    </location>
</feature>
<reference evidence="2 3" key="1">
    <citation type="submission" date="2024-02" db="EMBL/GenBank/DDBJ databases">
        <authorList>
            <person name="Chen Y."/>
            <person name="Shah S."/>
            <person name="Dougan E. K."/>
            <person name="Thang M."/>
            <person name="Chan C."/>
        </authorList>
    </citation>
    <scope>NUCLEOTIDE SEQUENCE [LARGE SCALE GENOMIC DNA]</scope>
</reference>
<dbReference type="EMBL" id="CAXAMM010022870">
    <property type="protein sequence ID" value="CAK9052670.1"/>
    <property type="molecule type" value="Genomic_DNA"/>
</dbReference>
<dbReference type="Proteomes" id="UP001642464">
    <property type="component" value="Unassembled WGS sequence"/>
</dbReference>
<feature type="compositionally biased region" description="Acidic residues" evidence="1">
    <location>
        <begin position="27"/>
        <end position="49"/>
    </location>
</feature>
<feature type="region of interest" description="Disordered" evidence="1">
    <location>
        <begin position="27"/>
        <end position="57"/>
    </location>
</feature>
<sequence>LLELYQKAFEKLKSTIGESAAAKVINLEEDSDEEVQDEEPEVEWTETELETTPPVSDVQQMEKMSLPELQQMLAHAERGMSAAP</sequence>
<accession>A0ABP0MRI7</accession>
<evidence type="ECO:0000256" key="1">
    <source>
        <dbReference type="SAM" id="MobiDB-lite"/>
    </source>
</evidence>
<keyword evidence="3" id="KW-1185">Reference proteome</keyword>
<evidence type="ECO:0000313" key="2">
    <source>
        <dbReference type="EMBL" id="CAK9052670.1"/>
    </source>
</evidence>
<name>A0ABP0MRI7_9DINO</name>